<dbReference type="Pfam" id="PF03781">
    <property type="entry name" value="FGE-sulfatase"/>
    <property type="match status" value="1"/>
</dbReference>
<gene>
    <name evidence="3" type="ORF">LZC94_14145</name>
</gene>
<evidence type="ECO:0000259" key="2">
    <source>
        <dbReference type="Pfam" id="PF03781"/>
    </source>
</evidence>
<dbReference type="Gene3D" id="3.90.1580.10">
    <property type="entry name" value="paralog of FGE (formylglycine-generating enzyme)"/>
    <property type="match status" value="1"/>
</dbReference>
<evidence type="ECO:0000256" key="1">
    <source>
        <dbReference type="SAM" id="MobiDB-lite"/>
    </source>
</evidence>
<name>A0ABZ2M796_9BACT</name>
<dbReference type="InterPro" id="IPR016187">
    <property type="entry name" value="CTDL_fold"/>
</dbReference>
<dbReference type="Proteomes" id="UP001370348">
    <property type="component" value="Chromosome"/>
</dbReference>
<feature type="domain" description="Sulfatase-modifying factor enzyme-like" evidence="2">
    <location>
        <begin position="153"/>
        <end position="427"/>
    </location>
</feature>
<feature type="region of interest" description="Disordered" evidence="1">
    <location>
        <begin position="101"/>
        <end position="124"/>
    </location>
</feature>
<accession>A0ABZ2M796</accession>
<sequence>MRDRRRVEPFSTVCDEDPERFDSRNAKGALASKHRMRTGPRIMFAAIPLAGAVALVCCGQDSSAPSVADAAPQPRPPAELDAAPIDAAPVDAAPIGDASLDAANASDAGHDAADAADAAQTPPISSSCAGAHPGAAHDCGPNGDDDCCGSPALPGGTFKRSYDNVSLTDPSFPATVSPFDLDTYEITVGRYRAFVEAGKGTRANPPAAGAGAHPKIPGSGWNPDWNANLPQDTASLRTLVACNSIYQTWTDAPGANEARAMNCLNWYDVFAFCAWDGKRLPTEAEWNYAAAGGDEQRVYPWSSPATSTSVERVNASYNEGAPNECMGDGIAGCSVTDILPVGTKREGRGRWGHSDLGGNIWEWALDVYADPYPSASCADCANLTASGSQRVIRGGGYFSGPTYMRAGYREGYLATARDGGFGGRCARTP</sequence>
<dbReference type="EMBL" id="CP089984">
    <property type="protein sequence ID" value="WXB18377.1"/>
    <property type="molecule type" value="Genomic_DNA"/>
</dbReference>
<evidence type="ECO:0000313" key="4">
    <source>
        <dbReference type="Proteomes" id="UP001370348"/>
    </source>
</evidence>
<dbReference type="PANTHER" id="PTHR23150">
    <property type="entry name" value="SULFATASE MODIFYING FACTOR 1, 2"/>
    <property type="match status" value="1"/>
</dbReference>
<evidence type="ECO:0000313" key="3">
    <source>
        <dbReference type="EMBL" id="WXB18377.1"/>
    </source>
</evidence>
<dbReference type="PANTHER" id="PTHR23150:SF19">
    <property type="entry name" value="FORMYLGLYCINE-GENERATING ENZYME"/>
    <property type="match status" value="1"/>
</dbReference>
<organism evidence="3 4">
    <name type="scientific">Pendulispora albinea</name>
    <dbReference type="NCBI Taxonomy" id="2741071"/>
    <lineage>
        <taxon>Bacteria</taxon>
        <taxon>Pseudomonadati</taxon>
        <taxon>Myxococcota</taxon>
        <taxon>Myxococcia</taxon>
        <taxon>Myxococcales</taxon>
        <taxon>Sorangiineae</taxon>
        <taxon>Pendulisporaceae</taxon>
        <taxon>Pendulispora</taxon>
    </lineage>
</organism>
<dbReference type="SUPFAM" id="SSF56436">
    <property type="entry name" value="C-type lectin-like"/>
    <property type="match status" value="1"/>
</dbReference>
<dbReference type="InterPro" id="IPR051043">
    <property type="entry name" value="Sulfatase_Mod_Factor_Kinase"/>
</dbReference>
<keyword evidence="4" id="KW-1185">Reference proteome</keyword>
<proteinExistence type="predicted"/>
<dbReference type="RefSeq" id="WP_394828008.1">
    <property type="nucleotide sequence ID" value="NZ_CP089984.1"/>
</dbReference>
<reference evidence="3 4" key="1">
    <citation type="submission" date="2021-12" db="EMBL/GenBank/DDBJ databases">
        <title>Discovery of the Pendulisporaceae a myxobacterial family with distinct sporulation behavior and unique specialized metabolism.</title>
        <authorList>
            <person name="Garcia R."/>
            <person name="Popoff A."/>
            <person name="Bader C.D."/>
            <person name="Loehr J."/>
            <person name="Walesch S."/>
            <person name="Walt C."/>
            <person name="Boldt J."/>
            <person name="Bunk B."/>
            <person name="Haeckl F.J.F.P.J."/>
            <person name="Gunesch A.P."/>
            <person name="Birkelbach J."/>
            <person name="Nuebel U."/>
            <person name="Pietschmann T."/>
            <person name="Bach T."/>
            <person name="Mueller R."/>
        </authorList>
    </citation>
    <scope>NUCLEOTIDE SEQUENCE [LARGE SCALE GENOMIC DNA]</scope>
    <source>
        <strain evidence="3 4">MSr11954</strain>
    </source>
</reference>
<dbReference type="InterPro" id="IPR042095">
    <property type="entry name" value="SUMF_sf"/>
</dbReference>
<dbReference type="InterPro" id="IPR005532">
    <property type="entry name" value="SUMF_dom"/>
</dbReference>
<protein>
    <submittedName>
        <fullName evidence="3">Formylglycine-generating enzyme family protein</fullName>
    </submittedName>
</protein>